<evidence type="ECO:0000313" key="3">
    <source>
        <dbReference type="Proteomes" id="UP001500943"/>
    </source>
</evidence>
<feature type="compositionally biased region" description="Low complexity" evidence="1">
    <location>
        <begin position="23"/>
        <end position="37"/>
    </location>
</feature>
<protein>
    <submittedName>
        <fullName evidence="2">Uncharacterized protein</fullName>
    </submittedName>
</protein>
<accession>A0ABN1VHM3</accession>
<dbReference type="EMBL" id="BAAAKW010000017">
    <property type="protein sequence ID" value="GAA1211850.1"/>
    <property type="molecule type" value="Genomic_DNA"/>
</dbReference>
<dbReference type="Proteomes" id="UP001500943">
    <property type="component" value="Unassembled WGS sequence"/>
</dbReference>
<keyword evidence="3" id="KW-1185">Reference proteome</keyword>
<evidence type="ECO:0000256" key="1">
    <source>
        <dbReference type="SAM" id="MobiDB-lite"/>
    </source>
</evidence>
<organism evidence="2 3">
    <name type="scientific">Rhodoglobus aureus</name>
    <dbReference type="NCBI Taxonomy" id="191497"/>
    <lineage>
        <taxon>Bacteria</taxon>
        <taxon>Bacillati</taxon>
        <taxon>Actinomycetota</taxon>
        <taxon>Actinomycetes</taxon>
        <taxon>Micrococcales</taxon>
        <taxon>Microbacteriaceae</taxon>
        <taxon>Rhodoglobus</taxon>
    </lineage>
</organism>
<feature type="compositionally biased region" description="Polar residues" evidence="1">
    <location>
        <begin position="61"/>
        <end position="73"/>
    </location>
</feature>
<gene>
    <name evidence="2" type="ORF">GCM10009655_08850</name>
</gene>
<feature type="compositionally biased region" description="Basic and acidic residues" evidence="1">
    <location>
        <begin position="38"/>
        <end position="49"/>
    </location>
</feature>
<feature type="region of interest" description="Disordered" evidence="1">
    <location>
        <begin position="1"/>
        <end position="100"/>
    </location>
</feature>
<name>A0ABN1VHM3_9MICO</name>
<sequence length="132" mass="14562">MMSEAASGAKAAMRGDDPEARGANQQHAAAAEPIAEISHPDKQSGEHQRVNVNDPELCNRTGAQVSSNTGQGKTQHRVVDRDQKGGQHQHHKCEPLLSRRQDTGLFSRSHSLTIQSRRTLTFWTMRSHSSSR</sequence>
<proteinExistence type="predicted"/>
<comment type="caution">
    <text evidence="2">The sequence shown here is derived from an EMBL/GenBank/DDBJ whole genome shotgun (WGS) entry which is preliminary data.</text>
</comment>
<reference evidence="2 3" key="1">
    <citation type="journal article" date="2019" name="Int. J. Syst. Evol. Microbiol.">
        <title>The Global Catalogue of Microorganisms (GCM) 10K type strain sequencing project: providing services to taxonomists for standard genome sequencing and annotation.</title>
        <authorList>
            <consortium name="The Broad Institute Genomics Platform"/>
            <consortium name="The Broad Institute Genome Sequencing Center for Infectious Disease"/>
            <person name="Wu L."/>
            <person name="Ma J."/>
        </authorList>
    </citation>
    <scope>NUCLEOTIDE SEQUENCE [LARGE SCALE GENOMIC DNA]</scope>
    <source>
        <strain evidence="2 3">JCM 12762</strain>
    </source>
</reference>
<evidence type="ECO:0000313" key="2">
    <source>
        <dbReference type="EMBL" id="GAA1211850.1"/>
    </source>
</evidence>